<protein>
    <recommendedName>
        <fullName evidence="3">Sulfotransferase domain-containing protein</fullName>
    </recommendedName>
</protein>
<feature type="domain" description="Sulfotransferase" evidence="3">
    <location>
        <begin position="51"/>
        <end position="149"/>
    </location>
</feature>
<organism evidence="4">
    <name type="scientific">Photinus pyralis</name>
    <name type="common">Common eastern firefly</name>
    <name type="synonym">Lampyris pyralis</name>
    <dbReference type="NCBI Taxonomy" id="7054"/>
    <lineage>
        <taxon>Eukaryota</taxon>
        <taxon>Metazoa</taxon>
        <taxon>Ecdysozoa</taxon>
        <taxon>Arthropoda</taxon>
        <taxon>Hexapoda</taxon>
        <taxon>Insecta</taxon>
        <taxon>Pterygota</taxon>
        <taxon>Neoptera</taxon>
        <taxon>Endopterygota</taxon>
        <taxon>Coleoptera</taxon>
        <taxon>Polyphaga</taxon>
        <taxon>Elateriformia</taxon>
        <taxon>Elateroidea</taxon>
        <taxon>Lampyridae</taxon>
        <taxon>Lampyrinae</taxon>
        <taxon>Photinus</taxon>
    </lineage>
</organism>
<dbReference type="PANTHER" id="PTHR11783">
    <property type="entry name" value="SULFOTRANSFERASE SULT"/>
    <property type="match status" value="1"/>
</dbReference>
<keyword evidence="2" id="KW-0808">Transferase</keyword>
<evidence type="ECO:0000256" key="1">
    <source>
        <dbReference type="ARBA" id="ARBA00005771"/>
    </source>
</evidence>
<name>A0A1Y1MV53_PHOPY</name>
<dbReference type="Gene3D" id="3.40.50.300">
    <property type="entry name" value="P-loop containing nucleotide triphosphate hydrolases"/>
    <property type="match status" value="1"/>
</dbReference>
<evidence type="ECO:0000313" key="4">
    <source>
        <dbReference type="EMBL" id="JAV88315.1"/>
    </source>
</evidence>
<dbReference type="SUPFAM" id="SSF52540">
    <property type="entry name" value="P-loop containing nucleoside triphosphate hydrolases"/>
    <property type="match status" value="1"/>
</dbReference>
<evidence type="ECO:0000256" key="2">
    <source>
        <dbReference type="ARBA" id="ARBA00022679"/>
    </source>
</evidence>
<dbReference type="Pfam" id="PF00685">
    <property type="entry name" value="Sulfotransfer_1"/>
    <property type="match status" value="1"/>
</dbReference>
<sequence length="163" mass="19576">MDLAFKPVDNAILTEYFTNIFRHGYIQVKGITLPKRFLDFHDVIKNFTVYDDDLWICSFPKSGTTWTQEMIWMIANDLNFEEGKKCMGDRFPFLDYEFLFDYTRVRDKIEAFDPPVYFEHSVNFIQNLRRPRLIKTHLPWFLLPEQIQSGEKRPKVSGWHNNL</sequence>
<dbReference type="InterPro" id="IPR000863">
    <property type="entry name" value="Sulfotransferase_dom"/>
</dbReference>
<accession>A0A1Y1MV53</accession>
<dbReference type="InterPro" id="IPR027417">
    <property type="entry name" value="P-loop_NTPase"/>
</dbReference>
<comment type="similarity">
    <text evidence="1">Belongs to the sulfotransferase 1 family.</text>
</comment>
<dbReference type="GO" id="GO:0008146">
    <property type="term" value="F:sulfotransferase activity"/>
    <property type="evidence" value="ECO:0007669"/>
    <property type="project" value="InterPro"/>
</dbReference>
<dbReference type="AlphaFoldDB" id="A0A1Y1MV53"/>
<reference evidence="4" key="1">
    <citation type="journal article" date="2016" name="Sci. Rep.">
        <title>Molecular characterization of firefly nuptial gifts: a multi-omics approach sheds light on postcopulatory sexual selection.</title>
        <authorList>
            <person name="Al-Wathiqui N."/>
            <person name="Fallon T.R."/>
            <person name="South A."/>
            <person name="Weng J.K."/>
            <person name="Lewis S.M."/>
        </authorList>
    </citation>
    <scope>NUCLEOTIDE SEQUENCE</scope>
</reference>
<proteinExistence type="inferred from homology"/>
<evidence type="ECO:0000259" key="3">
    <source>
        <dbReference type="Pfam" id="PF00685"/>
    </source>
</evidence>
<dbReference type="EMBL" id="GEZM01023545">
    <property type="protein sequence ID" value="JAV88315.1"/>
    <property type="molecule type" value="Transcribed_RNA"/>
</dbReference>